<accession>A0ABQ8VIE0</accession>
<feature type="domain" description="eIF3a PCI" evidence="4">
    <location>
        <begin position="5"/>
        <end position="70"/>
    </location>
</feature>
<reference evidence="5" key="1">
    <citation type="submission" date="2022-08" db="EMBL/GenBank/DDBJ databases">
        <title>A Global Phylogenomic Analysis of the Shiitake Genus Lentinula.</title>
        <authorList>
            <consortium name="DOE Joint Genome Institute"/>
            <person name="Sierra-Patev S."/>
            <person name="Min B."/>
            <person name="Naranjo-Ortiz M."/>
            <person name="Looney B."/>
            <person name="Konkel Z."/>
            <person name="Slot J.C."/>
            <person name="Sakamoto Y."/>
            <person name="Steenwyk J.L."/>
            <person name="Rokas A."/>
            <person name="Carro J."/>
            <person name="Camarero S."/>
            <person name="Ferreira P."/>
            <person name="Molpeceres G."/>
            <person name="Ruiz-Duenas F.J."/>
            <person name="Serrano A."/>
            <person name="Henrissat B."/>
            <person name="Drula E."/>
            <person name="Hughes K.W."/>
            <person name="Mata J.L."/>
            <person name="Ishikawa N.K."/>
            <person name="Vargas-Isla R."/>
            <person name="Ushijima S."/>
            <person name="Smith C.A."/>
            <person name="Ahrendt S."/>
            <person name="Andreopoulos W."/>
            <person name="He G."/>
            <person name="Labutti K."/>
            <person name="Lipzen A."/>
            <person name="Ng V."/>
            <person name="Riley R."/>
            <person name="Sandor L."/>
            <person name="Barry K."/>
            <person name="Martinez A.T."/>
            <person name="Xiao Y."/>
            <person name="Gibbons J.G."/>
            <person name="Terashima K."/>
            <person name="Grigoriev I.V."/>
            <person name="Hibbett D.S."/>
        </authorList>
    </citation>
    <scope>NUCLEOTIDE SEQUENCE</scope>
    <source>
        <strain evidence="5">RHP3577 ss4</strain>
    </source>
</reference>
<evidence type="ECO:0000256" key="3">
    <source>
        <dbReference type="ARBA" id="ARBA00022917"/>
    </source>
</evidence>
<protein>
    <recommendedName>
        <fullName evidence="4">eIF3a PCI domain-containing protein</fullName>
    </recommendedName>
</protein>
<keyword evidence="3" id="KW-0648">Protein biosynthesis</keyword>
<name>A0ABQ8VIE0_9AGAR</name>
<dbReference type="EMBL" id="JANVFT010000030">
    <property type="protein sequence ID" value="KAJ4495400.1"/>
    <property type="molecule type" value="Genomic_DNA"/>
</dbReference>
<dbReference type="PANTHER" id="PTHR14005">
    <property type="entry name" value="EUKARYOTIC TRANSLATION INITIATION FACTOR 3, THETA SUBUNIT"/>
    <property type="match status" value="1"/>
</dbReference>
<evidence type="ECO:0000256" key="2">
    <source>
        <dbReference type="ARBA" id="ARBA00022540"/>
    </source>
</evidence>
<proteinExistence type="predicted"/>
<comment type="caution">
    <text evidence="5">The sequence shown here is derived from an EMBL/GenBank/DDBJ whole genome shotgun (WGS) entry which is preliminary data.</text>
</comment>
<keyword evidence="1" id="KW-0963">Cytoplasm</keyword>
<feature type="non-terminal residue" evidence="5">
    <location>
        <position position="1"/>
    </location>
</feature>
<evidence type="ECO:0000256" key="1">
    <source>
        <dbReference type="ARBA" id="ARBA00022490"/>
    </source>
</evidence>
<organism evidence="5 6">
    <name type="scientific">Lentinula lateritia</name>
    <dbReference type="NCBI Taxonomy" id="40482"/>
    <lineage>
        <taxon>Eukaryota</taxon>
        <taxon>Fungi</taxon>
        <taxon>Dikarya</taxon>
        <taxon>Basidiomycota</taxon>
        <taxon>Agaricomycotina</taxon>
        <taxon>Agaricomycetes</taxon>
        <taxon>Agaricomycetidae</taxon>
        <taxon>Agaricales</taxon>
        <taxon>Marasmiineae</taxon>
        <taxon>Omphalotaceae</taxon>
        <taxon>Lentinula</taxon>
    </lineage>
</organism>
<dbReference type="PANTHER" id="PTHR14005:SF0">
    <property type="entry name" value="EUKARYOTIC TRANSLATION INITIATION FACTOR 3 SUBUNIT A"/>
    <property type="match status" value="1"/>
</dbReference>
<evidence type="ECO:0000313" key="6">
    <source>
        <dbReference type="Proteomes" id="UP001150217"/>
    </source>
</evidence>
<gene>
    <name evidence="5" type="ORF">C8R41DRAFT_762611</name>
</gene>
<dbReference type="Pfam" id="PF22591">
    <property type="entry name" value="eIF3a_PCI_TPR-like"/>
    <property type="match status" value="1"/>
</dbReference>
<evidence type="ECO:0000259" key="4">
    <source>
        <dbReference type="Pfam" id="PF22591"/>
    </source>
</evidence>
<keyword evidence="6" id="KW-1185">Reference proteome</keyword>
<dbReference type="Proteomes" id="UP001150217">
    <property type="component" value="Unassembled WGS sequence"/>
</dbReference>
<evidence type="ECO:0000313" key="5">
    <source>
        <dbReference type="EMBL" id="KAJ4495400.1"/>
    </source>
</evidence>
<sequence length="72" mass="8288">FSKPETVLKQAEGLVSVGQTHAALQSLSETFSSKRFRRSVFQRSVFEPILIRFMELCVELRKGRTVKEGRMQ</sequence>
<dbReference type="InterPro" id="IPR054711">
    <property type="entry name" value="eIF3a_PCI_TPR-like"/>
</dbReference>
<dbReference type="InterPro" id="IPR027512">
    <property type="entry name" value="EIF3A"/>
</dbReference>
<keyword evidence="2" id="KW-0396">Initiation factor</keyword>